<organism evidence="1 2">
    <name type="scientific">Kroppenstedtia sanguinis</name>
    <dbReference type="NCBI Taxonomy" id="1380684"/>
    <lineage>
        <taxon>Bacteria</taxon>
        <taxon>Bacillati</taxon>
        <taxon>Bacillota</taxon>
        <taxon>Bacilli</taxon>
        <taxon>Bacillales</taxon>
        <taxon>Thermoactinomycetaceae</taxon>
        <taxon>Kroppenstedtia</taxon>
    </lineage>
</organism>
<evidence type="ECO:0000313" key="2">
    <source>
        <dbReference type="Proteomes" id="UP001597282"/>
    </source>
</evidence>
<accession>A0ABW4C749</accession>
<name>A0ABW4C749_9BACL</name>
<comment type="caution">
    <text evidence="1">The sequence shown here is derived from an EMBL/GenBank/DDBJ whole genome shotgun (WGS) entry which is preliminary data.</text>
</comment>
<protein>
    <submittedName>
        <fullName evidence="1">Uncharacterized protein</fullName>
    </submittedName>
</protein>
<dbReference type="EMBL" id="JBHTNU010000004">
    <property type="protein sequence ID" value="MFD1426388.1"/>
    <property type="molecule type" value="Genomic_DNA"/>
</dbReference>
<keyword evidence="2" id="KW-1185">Reference proteome</keyword>
<proteinExistence type="predicted"/>
<sequence>MFLHGIPFVHLVMQFPVLSPERGKQRKSPVQKADARRLVRHLGYEPVHLLRSSREYPLSRCIEECLGYGDTILAFPGIPYPRIQLSRREWGVPQLNITHHVAWILTTREHAREWIQQRLPEVPVWVWRPDVPRALDQRKIFRGKPTGVHSGEPEVRIGP</sequence>
<evidence type="ECO:0000313" key="1">
    <source>
        <dbReference type="EMBL" id="MFD1426388.1"/>
    </source>
</evidence>
<reference evidence="2" key="1">
    <citation type="journal article" date="2019" name="Int. J. Syst. Evol. Microbiol.">
        <title>The Global Catalogue of Microorganisms (GCM) 10K type strain sequencing project: providing services to taxonomists for standard genome sequencing and annotation.</title>
        <authorList>
            <consortium name="The Broad Institute Genomics Platform"/>
            <consortium name="The Broad Institute Genome Sequencing Center for Infectious Disease"/>
            <person name="Wu L."/>
            <person name="Ma J."/>
        </authorList>
    </citation>
    <scope>NUCLEOTIDE SEQUENCE [LARGE SCALE GENOMIC DNA]</scope>
    <source>
        <strain evidence="2">S1</strain>
    </source>
</reference>
<dbReference type="Proteomes" id="UP001597282">
    <property type="component" value="Unassembled WGS sequence"/>
</dbReference>
<gene>
    <name evidence="1" type="ORF">ACFQ4Y_05485</name>
</gene>
<dbReference type="RefSeq" id="WP_380163441.1">
    <property type="nucleotide sequence ID" value="NZ_JBHTNU010000004.1"/>
</dbReference>